<feature type="transmembrane region" description="Helical" evidence="9">
    <location>
        <begin position="1026"/>
        <end position="1049"/>
    </location>
</feature>
<feature type="region of interest" description="Disordered" evidence="8">
    <location>
        <begin position="1"/>
        <end position="46"/>
    </location>
</feature>
<evidence type="ECO:0000256" key="7">
    <source>
        <dbReference type="ARBA" id="ARBA00023136"/>
    </source>
</evidence>
<feature type="transmembrane region" description="Helical" evidence="9">
    <location>
        <begin position="911"/>
        <end position="932"/>
    </location>
</feature>
<dbReference type="InterPro" id="IPR017871">
    <property type="entry name" value="ABC_transporter-like_CS"/>
</dbReference>
<evidence type="ECO:0000256" key="5">
    <source>
        <dbReference type="ARBA" id="ARBA00022840"/>
    </source>
</evidence>
<evidence type="ECO:0000259" key="10">
    <source>
        <dbReference type="PROSITE" id="PS50893"/>
    </source>
</evidence>
<dbReference type="PANTHER" id="PTHR43394">
    <property type="entry name" value="ATP-DEPENDENT PERMEASE MDL1, MITOCHONDRIAL"/>
    <property type="match status" value="1"/>
</dbReference>
<dbReference type="GO" id="GO:0005524">
    <property type="term" value="F:ATP binding"/>
    <property type="evidence" value="ECO:0007669"/>
    <property type="project" value="UniProtKB-KW"/>
</dbReference>
<evidence type="ECO:0000259" key="11">
    <source>
        <dbReference type="PROSITE" id="PS50929"/>
    </source>
</evidence>
<feature type="transmembrane region" description="Helical" evidence="9">
    <location>
        <begin position="1169"/>
        <end position="1192"/>
    </location>
</feature>
<dbReference type="PROSITE" id="PS50929">
    <property type="entry name" value="ABC_TM1F"/>
    <property type="match status" value="2"/>
</dbReference>
<dbReference type="InterPro" id="IPR036640">
    <property type="entry name" value="ABC1_TM_sf"/>
</dbReference>
<dbReference type="GO" id="GO:0005743">
    <property type="term" value="C:mitochondrial inner membrane"/>
    <property type="evidence" value="ECO:0007669"/>
    <property type="project" value="TreeGrafter"/>
</dbReference>
<dbReference type="PROSITE" id="PS00211">
    <property type="entry name" value="ABC_TRANSPORTER_1"/>
    <property type="match status" value="2"/>
</dbReference>
<evidence type="ECO:0000256" key="8">
    <source>
        <dbReference type="SAM" id="MobiDB-lite"/>
    </source>
</evidence>
<feature type="transmembrane region" description="Helical" evidence="9">
    <location>
        <begin position="64"/>
        <end position="92"/>
    </location>
</feature>
<evidence type="ECO:0000256" key="3">
    <source>
        <dbReference type="ARBA" id="ARBA00022692"/>
    </source>
</evidence>
<dbReference type="SUPFAM" id="SSF90123">
    <property type="entry name" value="ABC transporter transmembrane region"/>
    <property type="match status" value="2"/>
</dbReference>
<keyword evidence="4" id="KW-0547">Nucleotide-binding</keyword>
<dbReference type="CDD" id="cd18578">
    <property type="entry name" value="ABC_6TM_Pgp_ABCB1_D2_like"/>
    <property type="match status" value="1"/>
</dbReference>
<evidence type="ECO:0000313" key="12">
    <source>
        <dbReference type="EMBL" id="OCH94561.1"/>
    </source>
</evidence>
<sequence length="1480" mass="159825">MAATPTTATTPDASSCHLPPTPQSTSTLNSEPPASQTTPQTTPNAPLQPSLRLLFSLVPRRDMYFLVFPAILTSMFAGGIAPFMTFVIGQAFDAFADFPVTPNPPQSAKQQLLHSVGITAIELLALAVGALALSSVTSSLWIWAGERNLMAVRKRVYAAVTHKDMVWFDTKMGADESVQTEGDGPVGAGGLMAKFARETDDVRMGSSLAAGYVIQYATTTVTCLILAFTRSWSLTLVILSAVPALMLIQGFSQAAVTPALAAERAQTAAAASRADRALAAIATVKAHNAQQFEQTQLEGVLARVQAAAQRCTAIWGVTSSCAQFVMMAMFVQGFWFGSKLVREGKNSAGDVMAVFWACLIATSNLQMCVPQMIVLNKGKCSMAALLALAESDVDTPAPPLPGTPLSASFSHVGKLSRKKTHLRKIVPRKCHGEFTFQDVSFAYPSRPTLPVLSHISLYLPSHETSFIVGGSGSGKSTIAALLLRMYNPSSGEILLDDQDVAYLDESWCRAHVGAVSQGCVLFDGTVHDNVAIGVAASGSGRKPQDVTRKEVEAVCRAALMHEFVSDLPNGYDTQLGNGGANLSGGQKQRLAIARALLRNPTVLILDEATSALDATSRILVFEAIKRWRRNMATIVITHDLSQVGPEDFVHVLREGVLVEQGFRNVLETFSDSVFRQMVDSQHATGGFPTKGDDEPGPAPVEILEKQEEEREEEIQAAAKAKVLRHQSVLPSRPLTLGNWMFDAVAELTKPNASLAPVTQSSRDPRSLSRHIPMEDLDSHSTKAERRKTLHIDIPSLSSPAATHKTLSHRYSLQFTPVSPSFTFDRSPTMIVDDDEFDREKLAIERSAAHVTQQRTKRVRTRWDEKSLAVLTSVKVEAPMEANSDVTAPSAPQQSFQALLREIYPTVPHKPFIAFGILVCLASGSVTPIFSYLLSRLMYEVSIGAQHVSTINLYGGIVLGVAAADGLLIGLKYYVMETAAMSWVTRIRNLCFRRVLAQDKKWFDEQEHSSARLVQVLIKDGDDARSLIATVLCQSAVVASMLGIGLIWALARGWQLTLVGFAIAPVFALTMVVQTNLVAKCELRSKRAREEVAKSYYDAISNVRAIRAMGFEETFQEKFDQSVDSALRTGVRGAFVEGCSYGVASSLIYLAEALLFYVGAVLIARGTYSYLQMVQVLNLVVFSVSIGSQLMAFTQRIAKSVQATRDFNELLKLSETDAEEQRGVLHPPIYGPISFERVSFAYPARPDVPVLRDLSLTLSAGECIALVGASGSGKSTVAALLQRLYEPASGRITVGPRGYATDLCSTDVHHLRGGLAVVSQQPHLFDASISANIAYGSQLTQEEVRAAAAQAYIADFVESLPQGYETNLGEDASLVSGGQAQRLQLARAVARASRAGVLVLDEATSALDGASQGAVLGALREIMKGRTALVVTHKLSVMQMCDRVVVMQDGRIAEEGTYEELLAKRGVFTQLASGGEWIGDE</sequence>
<feature type="transmembrane region" description="Helical" evidence="9">
    <location>
        <begin position="313"/>
        <end position="334"/>
    </location>
</feature>
<name>A0A8E2DRV5_9APHY</name>
<dbReference type="GO" id="GO:0090374">
    <property type="term" value="P:oligopeptide export from mitochondrion"/>
    <property type="evidence" value="ECO:0007669"/>
    <property type="project" value="TreeGrafter"/>
</dbReference>
<feature type="domain" description="ABC transporter" evidence="10">
    <location>
        <begin position="434"/>
        <end position="679"/>
    </location>
</feature>
<dbReference type="FunFam" id="3.40.50.300:FF:000913">
    <property type="entry name" value="ABC multidrug transporter SitT"/>
    <property type="match status" value="1"/>
</dbReference>
<gene>
    <name evidence="12" type="ORF">OBBRIDRAFT_884573</name>
</gene>
<evidence type="ECO:0000256" key="2">
    <source>
        <dbReference type="ARBA" id="ARBA00007577"/>
    </source>
</evidence>
<feature type="transmembrane region" description="Helical" evidence="9">
    <location>
        <begin position="207"/>
        <end position="228"/>
    </location>
</feature>
<dbReference type="InterPro" id="IPR003593">
    <property type="entry name" value="AAA+_ATPase"/>
</dbReference>
<feature type="compositionally biased region" description="Low complexity" evidence="8">
    <location>
        <begin position="1"/>
        <end position="11"/>
    </location>
</feature>
<keyword evidence="5" id="KW-0067">ATP-binding</keyword>
<dbReference type="InterPro" id="IPR011527">
    <property type="entry name" value="ABC1_TM_dom"/>
</dbReference>
<dbReference type="GO" id="GO:0015421">
    <property type="term" value="F:ABC-type oligopeptide transporter activity"/>
    <property type="evidence" value="ECO:0007669"/>
    <property type="project" value="TreeGrafter"/>
</dbReference>
<feature type="domain" description="ABC transporter" evidence="10">
    <location>
        <begin position="1232"/>
        <end position="1473"/>
    </location>
</feature>
<feature type="domain" description="ABC transmembrane type-1" evidence="11">
    <location>
        <begin position="70"/>
        <end position="377"/>
    </location>
</feature>
<organism evidence="12 13">
    <name type="scientific">Obba rivulosa</name>
    <dbReference type="NCBI Taxonomy" id="1052685"/>
    <lineage>
        <taxon>Eukaryota</taxon>
        <taxon>Fungi</taxon>
        <taxon>Dikarya</taxon>
        <taxon>Basidiomycota</taxon>
        <taxon>Agaricomycotina</taxon>
        <taxon>Agaricomycetes</taxon>
        <taxon>Polyporales</taxon>
        <taxon>Gelatoporiaceae</taxon>
        <taxon>Obba</taxon>
    </lineage>
</organism>
<dbReference type="SMART" id="SM00382">
    <property type="entry name" value="AAA"/>
    <property type="match status" value="2"/>
</dbReference>
<keyword evidence="6 9" id="KW-1133">Transmembrane helix</keyword>
<dbReference type="Pfam" id="PF00005">
    <property type="entry name" value="ABC_tran"/>
    <property type="match status" value="2"/>
</dbReference>
<keyword evidence="13" id="KW-1185">Reference proteome</keyword>
<evidence type="ECO:0000256" key="1">
    <source>
        <dbReference type="ARBA" id="ARBA00004141"/>
    </source>
</evidence>
<dbReference type="PROSITE" id="PS50893">
    <property type="entry name" value="ABC_TRANSPORTER_2"/>
    <property type="match status" value="2"/>
</dbReference>
<feature type="transmembrane region" description="Helical" evidence="9">
    <location>
        <begin position="1055"/>
        <end position="1078"/>
    </location>
</feature>
<evidence type="ECO:0000256" key="6">
    <source>
        <dbReference type="ARBA" id="ARBA00022989"/>
    </source>
</evidence>
<dbReference type="InterPro" id="IPR039421">
    <property type="entry name" value="Type_1_exporter"/>
</dbReference>
<dbReference type="SUPFAM" id="SSF52540">
    <property type="entry name" value="P-loop containing nucleoside triphosphate hydrolases"/>
    <property type="match status" value="2"/>
</dbReference>
<evidence type="ECO:0000256" key="4">
    <source>
        <dbReference type="ARBA" id="ARBA00022741"/>
    </source>
</evidence>
<protein>
    <submittedName>
        <fullName evidence="12">P-loop containing nucleoside triphosphate hydrolase protein</fullName>
    </submittedName>
</protein>
<dbReference type="FunFam" id="3.40.50.300:FF:001471">
    <property type="entry name" value="P-loop containing nucleoside triphosphate hydrolase protein"/>
    <property type="match status" value="1"/>
</dbReference>
<dbReference type="InterPro" id="IPR003439">
    <property type="entry name" value="ABC_transporter-like_ATP-bd"/>
</dbReference>
<feature type="domain" description="ABC transmembrane type-1" evidence="11">
    <location>
        <begin position="913"/>
        <end position="1198"/>
    </location>
</feature>
<feature type="transmembrane region" description="Helical" evidence="9">
    <location>
        <begin position="234"/>
        <end position="256"/>
    </location>
</feature>
<evidence type="ECO:0000313" key="13">
    <source>
        <dbReference type="Proteomes" id="UP000250043"/>
    </source>
</evidence>
<comment type="subcellular location">
    <subcellularLocation>
        <location evidence="1">Membrane</location>
        <topology evidence="1">Multi-pass membrane protein</topology>
    </subcellularLocation>
</comment>
<dbReference type="InterPro" id="IPR027417">
    <property type="entry name" value="P-loop_NTPase"/>
</dbReference>
<dbReference type="EMBL" id="KV722342">
    <property type="protein sequence ID" value="OCH94561.1"/>
    <property type="molecule type" value="Genomic_DNA"/>
</dbReference>
<accession>A0A8E2DRV5</accession>
<feature type="transmembrane region" description="Helical" evidence="9">
    <location>
        <begin position="952"/>
        <end position="974"/>
    </location>
</feature>
<reference evidence="12 13" key="1">
    <citation type="submission" date="2016-07" db="EMBL/GenBank/DDBJ databases">
        <title>Draft genome of the white-rot fungus Obba rivulosa 3A-2.</title>
        <authorList>
            <consortium name="DOE Joint Genome Institute"/>
            <person name="Miettinen O."/>
            <person name="Riley R."/>
            <person name="Acob R."/>
            <person name="Barry K."/>
            <person name="Cullen D."/>
            <person name="De Vries R."/>
            <person name="Hainaut M."/>
            <person name="Hatakka A."/>
            <person name="Henrissat B."/>
            <person name="Hilden K."/>
            <person name="Kuo R."/>
            <person name="Labutti K."/>
            <person name="Lipzen A."/>
            <person name="Makela M.R."/>
            <person name="Sandor L."/>
            <person name="Spatafora J.W."/>
            <person name="Grigoriev I.V."/>
            <person name="Hibbett D.S."/>
        </authorList>
    </citation>
    <scope>NUCLEOTIDE SEQUENCE [LARGE SCALE GENOMIC DNA]</scope>
    <source>
        <strain evidence="12 13">3A-2</strain>
    </source>
</reference>
<dbReference type="GO" id="GO:0016887">
    <property type="term" value="F:ATP hydrolysis activity"/>
    <property type="evidence" value="ECO:0007669"/>
    <property type="project" value="InterPro"/>
</dbReference>
<dbReference type="Gene3D" id="1.20.1560.10">
    <property type="entry name" value="ABC transporter type 1, transmembrane domain"/>
    <property type="match status" value="2"/>
</dbReference>
<feature type="transmembrane region" description="Helical" evidence="9">
    <location>
        <begin position="112"/>
        <end position="144"/>
    </location>
</feature>
<proteinExistence type="inferred from homology"/>
<dbReference type="PANTHER" id="PTHR43394:SF15">
    <property type="entry name" value="ALPHA-FACTOR-TRANSPORTING ATPASE"/>
    <property type="match status" value="1"/>
</dbReference>
<comment type="similarity">
    <text evidence="2">Belongs to the ABC transporter superfamily. ABCB family. Multidrug resistance exporter (TC 3.A.1.201) subfamily.</text>
</comment>
<feature type="compositionally biased region" description="Low complexity" evidence="8">
    <location>
        <begin position="32"/>
        <end position="46"/>
    </location>
</feature>
<dbReference type="OrthoDB" id="6500128at2759"/>
<keyword evidence="7 9" id="KW-0472">Membrane</keyword>
<dbReference type="Gene3D" id="3.40.50.300">
    <property type="entry name" value="P-loop containing nucleotide triphosphate hydrolases"/>
    <property type="match status" value="2"/>
</dbReference>
<dbReference type="Proteomes" id="UP000250043">
    <property type="component" value="Unassembled WGS sequence"/>
</dbReference>
<feature type="transmembrane region" description="Helical" evidence="9">
    <location>
        <begin position="1140"/>
        <end position="1163"/>
    </location>
</feature>
<dbReference type="Pfam" id="PF00664">
    <property type="entry name" value="ABC_membrane"/>
    <property type="match status" value="2"/>
</dbReference>
<dbReference type="CDD" id="cd18577">
    <property type="entry name" value="ABC_6TM_Pgp_ABCB1_D1_like"/>
    <property type="match status" value="1"/>
</dbReference>
<keyword evidence="12" id="KW-0378">Hydrolase</keyword>
<keyword evidence="3 9" id="KW-0812">Transmembrane</keyword>
<evidence type="ECO:0000256" key="9">
    <source>
        <dbReference type="SAM" id="Phobius"/>
    </source>
</evidence>